<gene>
    <name evidence="1" type="ORF">NDU88_001213</name>
</gene>
<dbReference type="AlphaFoldDB" id="A0AAV7RAB8"/>
<protein>
    <submittedName>
        <fullName evidence="1">Uncharacterized protein</fullName>
    </submittedName>
</protein>
<dbReference type="EMBL" id="JANPWB010000009">
    <property type="protein sequence ID" value="KAJ1148376.1"/>
    <property type="molecule type" value="Genomic_DNA"/>
</dbReference>
<evidence type="ECO:0000313" key="2">
    <source>
        <dbReference type="Proteomes" id="UP001066276"/>
    </source>
</evidence>
<evidence type="ECO:0000313" key="1">
    <source>
        <dbReference type="EMBL" id="KAJ1148376.1"/>
    </source>
</evidence>
<reference evidence="1" key="1">
    <citation type="journal article" date="2022" name="bioRxiv">
        <title>Sequencing and chromosome-scale assembly of the giantPleurodeles waltlgenome.</title>
        <authorList>
            <person name="Brown T."/>
            <person name="Elewa A."/>
            <person name="Iarovenko S."/>
            <person name="Subramanian E."/>
            <person name="Araus A.J."/>
            <person name="Petzold A."/>
            <person name="Susuki M."/>
            <person name="Suzuki K.-i.T."/>
            <person name="Hayashi T."/>
            <person name="Toyoda A."/>
            <person name="Oliveira C."/>
            <person name="Osipova E."/>
            <person name="Leigh N.D."/>
            <person name="Simon A."/>
            <person name="Yun M.H."/>
        </authorList>
    </citation>
    <scope>NUCLEOTIDE SEQUENCE</scope>
    <source>
        <strain evidence="1">20211129_DDA</strain>
        <tissue evidence="1">Liver</tissue>
    </source>
</reference>
<name>A0AAV7RAB8_PLEWA</name>
<keyword evidence="2" id="KW-1185">Reference proteome</keyword>
<accession>A0AAV7RAB8</accession>
<comment type="caution">
    <text evidence="1">The sequence shown here is derived from an EMBL/GenBank/DDBJ whole genome shotgun (WGS) entry which is preliminary data.</text>
</comment>
<sequence length="90" mass="10004">MFLYRVRSKFTAHGCCANMSLGECRLDADCPKCIDGEGVNLMHIDVNSKGVAIFIDLPGVVTHRGYIDTVRALTDVDNEDDWLAVILECR</sequence>
<proteinExistence type="predicted"/>
<organism evidence="1 2">
    <name type="scientific">Pleurodeles waltl</name>
    <name type="common">Iberian ribbed newt</name>
    <dbReference type="NCBI Taxonomy" id="8319"/>
    <lineage>
        <taxon>Eukaryota</taxon>
        <taxon>Metazoa</taxon>
        <taxon>Chordata</taxon>
        <taxon>Craniata</taxon>
        <taxon>Vertebrata</taxon>
        <taxon>Euteleostomi</taxon>
        <taxon>Amphibia</taxon>
        <taxon>Batrachia</taxon>
        <taxon>Caudata</taxon>
        <taxon>Salamandroidea</taxon>
        <taxon>Salamandridae</taxon>
        <taxon>Pleurodelinae</taxon>
        <taxon>Pleurodeles</taxon>
    </lineage>
</organism>
<dbReference type="Proteomes" id="UP001066276">
    <property type="component" value="Chromosome 5"/>
</dbReference>